<dbReference type="GeneID" id="19469513"/>
<accession>S3D8H8</accession>
<dbReference type="AlphaFoldDB" id="S3D8H8"/>
<name>S3D8H8_GLAL2</name>
<dbReference type="InterPro" id="IPR032466">
    <property type="entry name" value="Metal_Hydrolase"/>
</dbReference>
<keyword evidence="3" id="KW-1185">Reference proteome</keyword>
<dbReference type="STRING" id="1116229.S3D8H8"/>
<dbReference type="PANTHER" id="PTHR43135">
    <property type="entry name" value="ALPHA-D-RIBOSE 1-METHYLPHOSPHONATE 5-TRIPHOSPHATE DIPHOSPHATASE"/>
    <property type="match status" value="1"/>
</dbReference>
<dbReference type="GO" id="GO:0016810">
    <property type="term" value="F:hydrolase activity, acting on carbon-nitrogen (but not peptide) bonds"/>
    <property type="evidence" value="ECO:0007669"/>
    <property type="project" value="InterPro"/>
</dbReference>
<dbReference type="RefSeq" id="XP_008077759.1">
    <property type="nucleotide sequence ID" value="XM_008079568.1"/>
</dbReference>
<dbReference type="Gene3D" id="3.20.20.140">
    <property type="entry name" value="Metal-dependent hydrolases"/>
    <property type="match status" value="1"/>
</dbReference>
<dbReference type="Pfam" id="PF01979">
    <property type="entry name" value="Amidohydro_1"/>
    <property type="match status" value="1"/>
</dbReference>
<dbReference type="InterPro" id="IPR011059">
    <property type="entry name" value="Metal-dep_hydrolase_composite"/>
</dbReference>
<keyword evidence="2" id="KW-0378">Hydrolase</keyword>
<dbReference type="SUPFAM" id="SSF51338">
    <property type="entry name" value="Composite domain of metallo-dependent hydrolases"/>
    <property type="match status" value="1"/>
</dbReference>
<dbReference type="HOGENOM" id="CLU_023620_1_0_1"/>
<dbReference type="eggNOG" id="ENOG502QT17">
    <property type="taxonomic scope" value="Eukaryota"/>
</dbReference>
<sequence length="318" mass="35044">MGDSDAHIRNAINRGLIPGPRLFVATKVLASTGSYEPRTESEHTCLPAGGEAVDGVESARVAVRRRIAAGADVIKFFADYRRRVMRYPPAQQHPYIPNVLHLPEEPNPDILVFEQTEMDMIVSEAKLAKCPVACHAGTVEGAIMAVKAGVSTIEHAYFGNDELYNLMRESGCVFVPTLTVCEEIHAKRYGEIKVQAKRAHELGVRLACGGDIGPVHHGANAREMELMIDAGIPLGDVLESCTVGGWESVGKDLCGLKFGWFEKGVRADIIALETDPREDKLALRKVDFVMKDAHVWKRDGVAVNMIQDNFLWPEKFRV</sequence>
<protein>
    <submittedName>
        <fullName evidence="2">Metallo-dependent hydrolase</fullName>
    </submittedName>
</protein>
<organism evidence="2 3">
    <name type="scientific">Glarea lozoyensis (strain ATCC 20868 / MF5171)</name>
    <dbReference type="NCBI Taxonomy" id="1116229"/>
    <lineage>
        <taxon>Eukaryota</taxon>
        <taxon>Fungi</taxon>
        <taxon>Dikarya</taxon>
        <taxon>Ascomycota</taxon>
        <taxon>Pezizomycotina</taxon>
        <taxon>Leotiomycetes</taxon>
        <taxon>Helotiales</taxon>
        <taxon>Helotiaceae</taxon>
        <taxon>Glarea</taxon>
    </lineage>
</organism>
<dbReference type="KEGG" id="glz:GLAREA_10467"/>
<dbReference type="InterPro" id="IPR006680">
    <property type="entry name" value="Amidohydro-rel"/>
</dbReference>
<dbReference type="PANTHER" id="PTHR43135:SF3">
    <property type="entry name" value="ALPHA-D-RIBOSE 1-METHYLPHOSPHONATE 5-TRIPHOSPHATE DIPHOSPHATASE"/>
    <property type="match status" value="1"/>
</dbReference>
<dbReference type="OMA" id="MRYPPAQ"/>
<dbReference type="Proteomes" id="UP000016922">
    <property type="component" value="Unassembled WGS sequence"/>
</dbReference>
<evidence type="ECO:0000313" key="2">
    <source>
        <dbReference type="EMBL" id="EPE34772.1"/>
    </source>
</evidence>
<feature type="domain" description="Amidohydrolase-related" evidence="1">
    <location>
        <begin position="4"/>
        <end position="292"/>
    </location>
</feature>
<dbReference type="Gene3D" id="2.30.40.10">
    <property type="entry name" value="Urease, subunit C, domain 1"/>
    <property type="match status" value="1"/>
</dbReference>
<dbReference type="SUPFAM" id="SSF51556">
    <property type="entry name" value="Metallo-dependent hydrolases"/>
    <property type="match status" value="1"/>
</dbReference>
<dbReference type="EMBL" id="KE145355">
    <property type="protein sequence ID" value="EPE34772.1"/>
    <property type="molecule type" value="Genomic_DNA"/>
</dbReference>
<proteinExistence type="predicted"/>
<dbReference type="OrthoDB" id="5595695at2759"/>
<evidence type="ECO:0000259" key="1">
    <source>
        <dbReference type="Pfam" id="PF01979"/>
    </source>
</evidence>
<evidence type="ECO:0000313" key="3">
    <source>
        <dbReference type="Proteomes" id="UP000016922"/>
    </source>
</evidence>
<reference evidence="2 3" key="1">
    <citation type="journal article" date="2013" name="BMC Genomics">
        <title>Genomics-driven discovery of the pneumocandin biosynthetic gene cluster in the fungus Glarea lozoyensis.</title>
        <authorList>
            <person name="Chen L."/>
            <person name="Yue Q."/>
            <person name="Zhang X."/>
            <person name="Xiang M."/>
            <person name="Wang C."/>
            <person name="Li S."/>
            <person name="Che Y."/>
            <person name="Ortiz-Lopez F.J."/>
            <person name="Bills G.F."/>
            <person name="Liu X."/>
            <person name="An Z."/>
        </authorList>
    </citation>
    <scope>NUCLEOTIDE SEQUENCE [LARGE SCALE GENOMIC DNA]</scope>
    <source>
        <strain evidence="3">ATCC 20868 / MF5171</strain>
    </source>
</reference>
<gene>
    <name evidence="2" type="ORF">GLAREA_10467</name>
</gene>
<dbReference type="InterPro" id="IPR051781">
    <property type="entry name" value="Metallo-dep_Hydrolase"/>
</dbReference>